<evidence type="ECO:0000313" key="4">
    <source>
        <dbReference type="Proteomes" id="UP000323522"/>
    </source>
</evidence>
<feature type="signal peptide" evidence="1">
    <location>
        <begin position="1"/>
        <end position="27"/>
    </location>
</feature>
<name>A0A5C1Q065_9BURK</name>
<dbReference type="PROSITE" id="PS51257">
    <property type="entry name" value="PROKAR_LIPOPROTEIN"/>
    <property type="match status" value="1"/>
</dbReference>
<organism evidence="3 4">
    <name type="scientific">Sphaerotilus sulfidivorans</name>
    <dbReference type="NCBI Taxonomy" id="639200"/>
    <lineage>
        <taxon>Bacteria</taxon>
        <taxon>Pseudomonadati</taxon>
        <taxon>Pseudomonadota</taxon>
        <taxon>Betaproteobacteria</taxon>
        <taxon>Burkholderiales</taxon>
        <taxon>Sphaerotilaceae</taxon>
        <taxon>Sphaerotilus</taxon>
    </lineage>
</organism>
<dbReference type="RefSeq" id="WP_149502789.1">
    <property type="nucleotide sequence ID" value="NZ_CP035708.1"/>
</dbReference>
<dbReference type="AlphaFoldDB" id="A0A5C1Q065"/>
<dbReference type="KEGG" id="snn:EWH46_04120"/>
<dbReference type="Proteomes" id="UP001549111">
    <property type="component" value="Unassembled WGS sequence"/>
</dbReference>
<evidence type="ECO:0000313" key="2">
    <source>
        <dbReference type="EMBL" id="MET3604070.1"/>
    </source>
</evidence>
<protein>
    <recommendedName>
        <fullName evidence="6">Tetratricopeptide repeat protein</fullName>
    </recommendedName>
</protein>
<evidence type="ECO:0008006" key="6">
    <source>
        <dbReference type="Google" id="ProtNLM"/>
    </source>
</evidence>
<dbReference type="Proteomes" id="UP000323522">
    <property type="component" value="Chromosome"/>
</dbReference>
<gene>
    <name evidence="2" type="ORF">ABIC99_001884</name>
    <name evidence="3" type="ORF">EWH46_04120</name>
</gene>
<reference evidence="3 4" key="1">
    <citation type="submission" date="2019-02" db="EMBL/GenBank/DDBJ databases">
        <title>Complete Genome Sequence and Methylome Analysis of Sphaerotilus natans subsp. sulfidivorans D-507.</title>
        <authorList>
            <person name="Fomenkov A."/>
            <person name="Gridneva E."/>
            <person name="Smolyakov D."/>
            <person name="Dubinina G."/>
            <person name="Vincze T."/>
            <person name="Grabovich M."/>
            <person name="Roberts R.J."/>
        </authorList>
    </citation>
    <scope>NUCLEOTIDE SEQUENCE [LARGE SCALE GENOMIC DNA]</scope>
    <source>
        <strain evidence="3 4">D-507</strain>
    </source>
</reference>
<dbReference type="EMBL" id="JBEPLS010000006">
    <property type="protein sequence ID" value="MET3604070.1"/>
    <property type="molecule type" value="Genomic_DNA"/>
</dbReference>
<keyword evidence="1" id="KW-0732">Signal</keyword>
<feature type="chain" id="PRO_5044618761" description="Tetratricopeptide repeat protein" evidence="1">
    <location>
        <begin position="28"/>
        <end position="190"/>
    </location>
</feature>
<evidence type="ECO:0000313" key="5">
    <source>
        <dbReference type="Proteomes" id="UP001549111"/>
    </source>
</evidence>
<sequence>MSRQGLRGLRAGSVTLLLSACAASVLAGLPQACRPQAEAARWLQQARESFDPAAPRTAEALWDAAMAHAAAPGVPSCRAVETAWQIGDFLKLHARTSSELALDYLNRGMAAHRPAATTEDLPLIKLLKTSAHFFARRGDRERACRSLDGALRVLERLPAAEVETLRAQITTERVQGRCSPSAGSEPDQNR</sequence>
<proteinExistence type="predicted"/>
<evidence type="ECO:0000313" key="3">
    <source>
        <dbReference type="EMBL" id="QEN00044.1"/>
    </source>
</evidence>
<evidence type="ECO:0000256" key="1">
    <source>
        <dbReference type="SAM" id="SignalP"/>
    </source>
</evidence>
<dbReference type="EMBL" id="CP035708">
    <property type="protein sequence ID" value="QEN00044.1"/>
    <property type="molecule type" value="Genomic_DNA"/>
</dbReference>
<keyword evidence="5" id="KW-1185">Reference proteome</keyword>
<reference evidence="2 5" key="2">
    <citation type="submission" date="2024-06" db="EMBL/GenBank/DDBJ databases">
        <title>Genomic Encyclopedia of Type Strains, Phase IV (KMG-IV): sequencing the most valuable type-strain genomes for metagenomic binning, comparative biology and taxonomic classification.</title>
        <authorList>
            <person name="Goeker M."/>
        </authorList>
    </citation>
    <scope>NUCLEOTIDE SEQUENCE [LARGE SCALE GENOMIC DNA]</scope>
    <source>
        <strain evidence="2 5">D-501</strain>
    </source>
</reference>
<accession>A0A5C1Q065</accession>